<evidence type="ECO:0000256" key="6">
    <source>
        <dbReference type="ARBA" id="ARBA00022771"/>
    </source>
</evidence>
<dbReference type="Gene3D" id="1.20.58.900">
    <property type="match status" value="1"/>
</dbReference>
<dbReference type="InterPro" id="IPR037213">
    <property type="entry name" value="Run_dom_sf"/>
</dbReference>
<keyword evidence="6" id="KW-0863">Zinc-finger</keyword>
<keyword evidence="8" id="KW-0072">Autophagy</keyword>
<keyword evidence="2" id="KW-0597">Phosphoprotein</keyword>
<dbReference type="InterPro" id="IPR047326">
    <property type="entry name" value="RUN_PLEKHM1"/>
</dbReference>
<accession>A0ABD1EEF0</accession>
<keyword evidence="5" id="KW-0967">Endosome</keyword>
<evidence type="ECO:0000256" key="1">
    <source>
        <dbReference type="ARBA" id="ARBA00004603"/>
    </source>
</evidence>
<dbReference type="PANTHER" id="PTHR12326:SF12">
    <property type="entry name" value="PLECKSTRIN HOMOLOGY AND RUN DOMAIN CONTAINING M1"/>
    <property type="match status" value="1"/>
</dbReference>
<reference evidence="11 12" key="1">
    <citation type="submission" date="2024-05" db="EMBL/GenBank/DDBJ databases">
        <title>Genetic variation in Jamaican populations of the coffee berry borer (Hypothenemus hampei).</title>
        <authorList>
            <person name="Errbii M."/>
            <person name="Myrie A."/>
        </authorList>
    </citation>
    <scope>NUCLEOTIDE SEQUENCE [LARGE SCALE GENOMIC DNA]</scope>
    <source>
        <strain evidence="11">JA-Hopewell-2020-01-JO</strain>
        <tissue evidence="11">Whole body</tissue>
    </source>
</reference>
<dbReference type="PANTHER" id="PTHR12326">
    <property type="entry name" value="PLECKSTRIN HOMOLOGY DOMAIN CONTAINING PROTEIN"/>
    <property type="match status" value="1"/>
</dbReference>
<dbReference type="GO" id="GO:0006914">
    <property type="term" value="P:autophagy"/>
    <property type="evidence" value="ECO:0007669"/>
    <property type="project" value="UniProtKB-KW"/>
</dbReference>
<dbReference type="SMART" id="SM01175">
    <property type="entry name" value="DUF4206"/>
    <property type="match status" value="1"/>
</dbReference>
<dbReference type="InterPro" id="IPR025258">
    <property type="entry name" value="RH_dom"/>
</dbReference>
<dbReference type="Proteomes" id="UP001566132">
    <property type="component" value="Unassembled WGS sequence"/>
</dbReference>
<organism evidence="11 12">
    <name type="scientific">Hypothenemus hampei</name>
    <name type="common">Coffee berry borer</name>
    <dbReference type="NCBI Taxonomy" id="57062"/>
    <lineage>
        <taxon>Eukaryota</taxon>
        <taxon>Metazoa</taxon>
        <taxon>Ecdysozoa</taxon>
        <taxon>Arthropoda</taxon>
        <taxon>Hexapoda</taxon>
        <taxon>Insecta</taxon>
        <taxon>Pterygota</taxon>
        <taxon>Neoptera</taxon>
        <taxon>Endopterygota</taxon>
        <taxon>Coleoptera</taxon>
        <taxon>Polyphaga</taxon>
        <taxon>Cucujiformia</taxon>
        <taxon>Curculionidae</taxon>
        <taxon>Scolytinae</taxon>
        <taxon>Hypothenemus</taxon>
    </lineage>
</organism>
<evidence type="ECO:0000256" key="5">
    <source>
        <dbReference type="ARBA" id="ARBA00022753"/>
    </source>
</evidence>
<proteinExistence type="predicted"/>
<dbReference type="GO" id="GO:0008270">
    <property type="term" value="F:zinc ion binding"/>
    <property type="evidence" value="ECO:0007669"/>
    <property type="project" value="UniProtKB-KW"/>
</dbReference>
<dbReference type="GO" id="GO:0005770">
    <property type="term" value="C:late endosome"/>
    <property type="evidence" value="ECO:0007669"/>
    <property type="project" value="UniProtKB-SubCell"/>
</dbReference>
<dbReference type="Pfam" id="PF02759">
    <property type="entry name" value="RUN"/>
    <property type="match status" value="1"/>
</dbReference>
<evidence type="ECO:0000313" key="12">
    <source>
        <dbReference type="Proteomes" id="UP001566132"/>
    </source>
</evidence>
<keyword evidence="4" id="KW-0677">Repeat</keyword>
<dbReference type="AlphaFoldDB" id="A0ABD1EEF0"/>
<dbReference type="EMBL" id="JBDJPC010000008">
    <property type="protein sequence ID" value="KAL1492935.1"/>
    <property type="molecule type" value="Genomic_DNA"/>
</dbReference>
<sequence length="654" mass="74412">MNKFLKSVRSPSNKKNEIIKQSITSNLSNIIKEIQYVNVEENKLNKITDVTEASNELCTVIEAMFLHGLRDSVSYKFRKALAGIDERPQPPDFWAPLLIISHKQIITQITNLTQITTEVGQCRAWIRIALNDSLLSSYLSAIRQNPSALKSYYNANAYIRDSDLLEVAQKLIEGIEDFKTFTIPTNSSLLNNWQMQSLILAGIWSPTLKNTPLAHCDDVAMALDEDVKTVYQEESSDTASLNSVVSLGSQTSSLRQALALTEDEVLKIILAKDRVKPSAEIPCSSFHNSDPEAKKQDAANNISPNLGNSLFRGGWSGNVEQETHLEKRESVPEEPGKSMDCSFTSLVESYNLVGGSYIRTPDIRGLWQKFEDERIEEPNLSPTDTSEEQPASPVEPRPQIVRSESSLTAQLLKIASEKGLDVQNFECIGCKSPFEGFIYNICCYTGGYFCDECMSPELIPIPARIIYNWDFKPYPVSQKSFNYINEIKDHPVIDFKVVNPFIYGVTVEMAELQILRTQLNFLRAYLYTCREPVIEQLQKQMWPREYMYEHIHQYSIADLYEIRNSILAQQLQKVVKFGKDHVATCWLCSQKGFVCEICNNPKALFPFDVENVFRCDKCNAVYHKNCHNSSKPCRKCERRKKWEELPLVGAIHVE</sequence>
<comment type="subcellular location">
    <subcellularLocation>
        <location evidence="1">Late endosome</location>
    </subcellularLocation>
</comment>
<evidence type="ECO:0000256" key="3">
    <source>
        <dbReference type="ARBA" id="ARBA00022723"/>
    </source>
</evidence>
<evidence type="ECO:0000313" key="11">
    <source>
        <dbReference type="EMBL" id="KAL1492935.1"/>
    </source>
</evidence>
<keyword evidence="3" id="KW-0479">Metal-binding</keyword>
<dbReference type="CDD" id="cd17679">
    <property type="entry name" value="RUN_PLEKHM1"/>
    <property type="match status" value="1"/>
</dbReference>
<protein>
    <recommendedName>
        <fullName evidence="10">RUN domain-containing protein</fullName>
    </recommendedName>
</protein>
<feature type="region of interest" description="Disordered" evidence="9">
    <location>
        <begin position="378"/>
        <end position="400"/>
    </location>
</feature>
<dbReference type="SMART" id="SM00593">
    <property type="entry name" value="RUN"/>
    <property type="match status" value="1"/>
</dbReference>
<dbReference type="Pfam" id="PF13901">
    <property type="entry name" value="RH_dom"/>
    <property type="match status" value="1"/>
</dbReference>
<evidence type="ECO:0000256" key="8">
    <source>
        <dbReference type="ARBA" id="ARBA00023006"/>
    </source>
</evidence>
<evidence type="ECO:0000259" key="10">
    <source>
        <dbReference type="PROSITE" id="PS50826"/>
    </source>
</evidence>
<dbReference type="PROSITE" id="PS50826">
    <property type="entry name" value="RUN"/>
    <property type="match status" value="1"/>
</dbReference>
<name>A0ABD1EEF0_HYPHA</name>
<keyword evidence="12" id="KW-1185">Reference proteome</keyword>
<dbReference type="SUPFAM" id="SSF140741">
    <property type="entry name" value="RUN domain-like"/>
    <property type="match status" value="1"/>
</dbReference>
<feature type="region of interest" description="Disordered" evidence="9">
    <location>
        <begin position="281"/>
        <end position="306"/>
    </location>
</feature>
<gene>
    <name evidence="11" type="ORF">ABEB36_011098</name>
</gene>
<feature type="domain" description="RUN" evidence="10">
    <location>
        <begin position="48"/>
        <end position="188"/>
    </location>
</feature>
<keyword evidence="7" id="KW-0862">Zinc</keyword>
<evidence type="ECO:0000256" key="7">
    <source>
        <dbReference type="ARBA" id="ARBA00022833"/>
    </source>
</evidence>
<dbReference type="CDD" id="cd00029">
    <property type="entry name" value="C1"/>
    <property type="match status" value="1"/>
</dbReference>
<dbReference type="InterPro" id="IPR004012">
    <property type="entry name" value="Run_dom"/>
</dbReference>
<comment type="caution">
    <text evidence="11">The sequence shown here is derived from an EMBL/GenBank/DDBJ whole genome shotgun (WGS) entry which is preliminary data.</text>
</comment>
<evidence type="ECO:0000256" key="4">
    <source>
        <dbReference type="ARBA" id="ARBA00022737"/>
    </source>
</evidence>
<evidence type="ECO:0000256" key="9">
    <source>
        <dbReference type="SAM" id="MobiDB-lite"/>
    </source>
</evidence>
<dbReference type="InterPro" id="IPR051366">
    <property type="entry name" value="DEF8"/>
</dbReference>
<evidence type="ECO:0000256" key="2">
    <source>
        <dbReference type="ARBA" id="ARBA00022553"/>
    </source>
</evidence>